<protein>
    <submittedName>
        <fullName evidence="1">Uncharacterized protein</fullName>
    </submittedName>
</protein>
<organism evidence="1 2">
    <name type="scientific">Kribbella lupini</name>
    <dbReference type="NCBI Taxonomy" id="291602"/>
    <lineage>
        <taxon>Bacteria</taxon>
        <taxon>Bacillati</taxon>
        <taxon>Actinomycetota</taxon>
        <taxon>Actinomycetes</taxon>
        <taxon>Propionibacteriales</taxon>
        <taxon>Kribbellaceae</taxon>
        <taxon>Kribbella</taxon>
    </lineage>
</organism>
<dbReference type="EMBL" id="BAAANC010000001">
    <property type="protein sequence ID" value="GAA1508224.1"/>
    <property type="molecule type" value="Genomic_DNA"/>
</dbReference>
<dbReference type="Proteomes" id="UP001500363">
    <property type="component" value="Unassembled WGS sequence"/>
</dbReference>
<evidence type="ECO:0000313" key="1">
    <source>
        <dbReference type="EMBL" id="GAA1508224.1"/>
    </source>
</evidence>
<reference evidence="1 2" key="1">
    <citation type="journal article" date="2019" name="Int. J. Syst. Evol. Microbiol.">
        <title>The Global Catalogue of Microorganisms (GCM) 10K type strain sequencing project: providing services to taxonomists for standard genome sequencing and annotation.</title>
        <authorList>
            <consortium name="The Broad Institute Genomics Platform"/>
            <consortium name="The Broad Institute Genome Sequencing Center for Infectious Disease"/>
            <person name="Wu L."/>
            <person name="Ma J."/>
        </authorList>
    </citation>
    <scope>NUCLEOTIDE SEQUENCE [LARGE SCALE GENOMIC DNA]</scope>
    <source>
        <strain evidence="1 2">JCM 14303</strain>
    </source>
</reference>
<comment type="caution">
    <text evidence="1">The sequence shown here is derived from an EMBL/GenBank/DDBJ whole genome shotgun (WGS) entry which is preliminary data.</text>
</comment>
<sequence length="82" mass="9236">MNFLPASVDYHLQVVCLGKKSARVTLGPVGEGITFGFGGVQLWLRLLLDAGLRPRAQISWVRRWMFWSRPMASRPANIDEPP</sequence>
<gene>
    <name evidence="1" type="ORF">GCM10009741_01130</name>
</gene>
<keyword evidence="2" id="KW-1185">Reference proteome</keyword>
<proteinExistence type="predicted"/>
<accession>A0ABN2A056</accession>
<evidence type="ECO:0000313" key="2">
    <source>
        <dbReference type="Proteomes" id="UP001500363"/>
    </source>
</evidence>
<name>A0ABN2A056_9ACTN</name>